<gene>
    <name evidence="2" type="ORF">P691DRAFT_282129</name>
</gene>
<keyword evidence="1" id="KW-1133">Transmembrane helix</keyword>
<evidence type="ECO:0000313" key="2">
    <source>
        <dbReference type="EMBL" id="KAF9445230.1"/>
    </source>
</evidence>
<dbReference type="EMBL" id="MU151315">
    <property type="protein sequence ID" value="KAF9445230.1"/>
    <property type="molecule type" value="Genomic_DNA"/>
</dbReference>
<reference evidence="2" key="1">
    <citation type="submission" date="2020-11" db="EMBL/GenBank/DDBJ databases">
        <authorList>
            <consortium name="DOE Joint Genome Institute"/>
            <person name="Ahrendt S."/>
            <person name="Riley R."/>
            <person name="Andreopoulos W."/>
            <person name="Labutti K."/>
            <person name="Pangilinan J."/>
            <person name="Ruiz-Duenas F.J."/>
            <person name="Barrasa J.M."/>
            <person name="Sanchez-Garcia M."/>
            <person name="Camarero S."/>
            <person name="Miyauchi S."/>
            <person name="Serrano A."/>
            <person name="Linde D."/>
            <person name="Babiker R."/>
            <person name="Drula E."/>
            <person name="Ayuso-Fernandez I."/>
            <person name="Pacheco R."/>
            <person name="Padilla G."/>
            <person name="Ferreira P."/>
            <person name="Barriuso J."/>
            <person name="Kellner H."/>
            <person name="Castanera R."/>
            <person name="Alfaro M."/>
            <person name="Ramirez L."/>
            <person name="Pisabarro A.G."/>
            <person name="Kuo A."/>
            <person name="Tritt A."/>
            <person name="Lipzen A."/>
            <person name="He G."/>
            <person name="Yan M."/>
            <person name="Ng V."/>
            <person name="Cullen D."/>
            <person name="Martin F."/>
            <person name="Rosso M.-N."/>
            <person name="Henrissat B."/>
            <person name="Hibbett D."/>
            <person name="Martinez A.T."/>
            <person name="Grigoriev I.V."/>
        </authorList>
    </citation>
    <scope>NUCLEOTIDE SEQUENCE</scope>
    <source>
        <strain evidence="2">MF-IS2</strain>
    </source>
</reference>
<evidence type="ECO:0000256" key="1">
    <source>
        <dbReference type="SAM" id="Phobius"/>
    </source>
</evidence>
<keyword evidence="1" id="KW-0472">Membrane</keyword>
<dbReference type="Proteomes" id="UP000807342">
    <property type="component" value="Unassembled WGS sequence"/>
</dbReference>
<comment type="caution">
    <text evidence="2">The sequence shown here is derived from an EMBL/GenBank/DDBJ whole genome shotgun (WGS) entry which is preliminary data.</text>
</comment>
<dbReference type="AlphaFoldDB" id="A0A9P5X6Z5"/>
<organism evidence="2 3">
    <name type="scientific">Macrolepiota fuliginosa MF-IS2</name>
    <dbReference type="NCBI Taxonomy" id="1400762"/>
    <lineage>
        <taxon>Eukaryota</taxon>
        <taxon>Fungi</taxon>
        <taxon>Dikarya</taxon>
        <taxon>Basidiomycota</taxon>
        <taxon>Agaricomycotina</taxon>
        <taxon>Agaricomycetes</taxon>
        <taxon>Agaricomycetidae</taxon>
        <taxon>Agaricales</taxon>
        <taxon>Agaricineae</taxon>
        <taxon>Agaricaceae</taxon>
        <taxon>Macrolepiota</taxon>
    </lineage>
</organism>
<accession>A0A9P5X6Z5</accession>
<evidence type="ECO:0000313" key="3">
    <source>
        <dbReference type="Proteomes" id="UP000807342"/>
    </source>
</evidence>
<name>A0A9P5X6Z5_9AGAR</name>
<sequence>MLVGEESRGYGLLSITNRSDSLLGPTGCWNLGVFFVGMVWVRAGIFLGEGKEGWERLCFRR</sequence>
<protein>
    <submittedName>
        <fullName evidence="2">Uncharacterized protein</fullName>
    </submittedName>
</protein>
<keyword evidence="1" id="KW-0812">Transmembrane</keyword>
<proteinExistence type="predicted"/>
<feature type="transmembrane region" description="Helical" evidence="1">
    <location>
        <begin position="29"/>
        <end position="47"/>
    </location>
</feature>
<keyword evidence="3" id="KW-1185">Reference proteome</keyword>